<dbReference type="EMBL" id="KY290955">
    <property type="protein sequence ID" value="APU01482.1"/>
    <property type="molecule type" value="Genomic_DNA"/>
</dbReference>
<reference evidence="1 2" key="1">
    <citation type="journal article" date="2017" name="Sci. Rep.">
        <title>Characterization and diversity of phages infecting Aeromonas salmonicida subsp. salmonicida.</title>
        <authorList>
            <person name="Vincent A.T."/>
            <person name="Paquet V.E."/>
            <person name="Bernatchez A."/>
            <person name="Tremblay D.M."/>
            <person name="Moineau S."/>
            <person name="Charette S.J."/>
        </authorList>
    </citation>
    <scope>NUCLEOTIDE SEQUENCE [LARGE SCALE GENOMIC DNA]</scope>
</reference>
<dbReference type="Proteomes" id="UP000225215">
    <property type="component" value="Segment"/>
</dbReference>
<protein>
    <submittedName>
        <fullName evidence="1">Uncharacterized protein</fullName>
    </submittedName>
</protein>
<accession>A0A219YC10</accession>
<sequence>MQTAILLFFRTIGLEVLTQVLKALAEMLTKKQLENQEEIEKNKKS</sequence>
<proteinExistence type="predicted"/>
<organism evidence="1 2">
    <name type="scientific">Aeromonas phage 65.2</name>
    <dbReference type="NCBI Taxonomy" id="1932896"/>
    <lineage>
        <taxon>Viruses</taxon>
        <taxon>Duplodnaviria</taxon>
        <taxon>Heunggongvirae</taxon>
        <taxon>Uroviricota</taxon>
        <taxon>Caudoviricetes</taxon>
        <taxon>Pantevenvirales</taxon>
        <taxon>Straboviridae</taxon>
        <taxon>Emmerichvirinae</taxon>
        <taxon>Ishigurovirus</taxon>
        <taxon>Ishigurovirus osborne</taxon>
    </lineage>
</organism>
<evidence type="ECO:0000313" key="2">
    <source>
        <dbReference type="Proteomes" id="UP000225215"/>
    </source>
</evidence>
<name>A0A219YC10_9CAUD</name>
<evidence type="ECO:0000313" key="1">
    <source>
        <dbReference type="EMBL" id="APU01482.1"/>
    </source>
</evidence>